<keyword evidence="7" id="KW-1185">Reference proteome</keyword>
<dbReference type="GO" id="GO:1904680">
    <property type="term" value="F:peptide transmembrane transporter activity"/>
    <property type="evidence" value="ECO:0007669"/>
    <property type="project" value="TreeGrafter"/>
</dbReference>
<gene>
    <name evidence="6" type="ORF">HH1059_01140</name>
</gene>
<dbReference type="InterPro" id="IPR000914">
    <property type="entry name" value="SBP_5_dom"/>
</dbReference>
<keyword evidence="4" id="KW-0812">Transmembrane</keyword>
<evidence type="ECO:0000256" key="3">
    <source>
        <dbReference type="ARBA" id="ARBA00022729"/>
    </source>
</evidence>
<dbReference type="Gene3D" id="3.10.105.10">
    <property type="entry name" value="Dipeptide-binding Protein, Domain 3"/>
    <property type="match status" value="1"/>
</dbReference>
<dbReference type="PANTHER" id="PTHR30290:SF9">
    <property type="entry name" value="OLIGOPEPTIDE-BINDING PROTEIN APPA"/>
    <property type="match status" value="1"/>
</dbReference>
<organism evidence="6 7">
    <name type="scientific">Halorhodospira halochloris</name>
    <name type="common">Ectothiorhodospira halochloris</name>
    <dbReference type="NCBI Taxonomy" id="1052"/>
    <lineage>
        <taxon>Bacteria</taxon>
        <taxon>Pseudomonadati</taxon>
        <taxon>Pseudomonadota</taxon>
        <taxon>Gammaproteobacteria</taxon>
        <taxon>Chromatiales</taxon>
        <taxon>Ectothiorhodospiraceae</taxon>
        <taxon>Halorhodospira</taxon>
    </lineage>
</organism>
<dbReference type="SUPFAM" id="SSF53850">
    <property type="entry name" value="Periplasmic binding protein-like II"/>
    <property type="match status" value="1"/>
</dbReference>
<dbReference type="RefSeq" id="WP_231901968.1">
    <property type="nucleotide sequence ID" value="NZ_AP017372.2"/>
</dbReference>
<accession>A0A110B4H0</accession>
<keyword evidence="2" id="KW-0813">Transport</keyword>
<evidence type="ECO:0000256" key="1">
    <source>
        <dbReference type="ARBA" id="ARBA00005695"/>
    </source>
</evidence>
<sequence>MVTPIKGHDNLMALRNLIPLSLLTLIAAAIAFTLYMGERQAQQEQRQDLAATPGDPAERRGGLVDEIVFTVESDPGRIAAQIERGSHHLYAQGIASSTIFRQIQTSPNVEYYLSHGNTADLALNPAEFDDGSLNPFNDRAIREAMNWLIDRRYIAEEIYGGLARPRYLPIHTAFPDYALLAETARELERKYAHDPERAERIITERMQELGAERRDGQWYDGDSPVTIKVLIRTEDNRERVGDYVANRLEDLGFRIERLYRTADEATRIWIASDPAAGRWHIYTGAWVSPVIDRDAGDNLSFYYTPRGRPSALWQAYEPGAELSEIAEVLERRDFASLEERHELLERGLELAMENSARIWLIDQTSVTPHAAEIEMGADLAGGIAGSALWPFTIRFSDRVGGRLMVATPSMLTEPWNFLAGSNWIFDTMIQRGLSDAAALPDPFTGLYHPQRLEGAEVTVEEDTPIQKTLDWVTLETSEEIEVPDDAWIDWDRDSGEIIDVGTAHPDGLTARARTKLRYSEGFLDRNWHDGSQVSIADMVVPWILRFERADEESSLFDPSHLSSFEVYREHFRGWRIVDTDPLSVEIYSDQIYPDAEYLAAMRAPSFLPWHVLQLGMEAERRGELAFSSTKADQLGVEWQNLVSGPSLEILRGYLSSAAEAGRYPYPEAIDEWLREGEVEQRHQALQDWHAQRGHFWVDDGPYYLHSVRPVEGTLVLRRNKDFPDRGDKWLHFTDPRIPELDLQGPLVIEKGAGAEINLSVTYAGEPYPNQEIDSARYMLFDGDDELRLHGEAEPTAEDGRWQITIEPEKLAELGTGANSLEVTVITPNVALPSFAAHAFATVPQRADEAIDEGGDEP</sequence>
<name>A0A110B4H0_HALHR</name>
<dbReference type="GO" id="GO:0015833">
    <property type="term" value="P:peptide transport"/>
    <property type="evidence" value="ECO:0007669"/>
    <property type="project" value="TreeGrafter"/>
</dbReference>
<dbReference type="PANTHER" id="PTHR30290">
    <property type="entry name" value="PERIPLASMIC BINDING COMPONENT OF ABC TRANSPORTER"/>
    <property type="match status" value="1"/>
</dbReference>
<dbReference type="InterPro" id="IPR039424">
    <property type="entry name" value="SBP_5"/>
</dbReference>
<evidence type="ECO:0000256" key="2">
    <source>
        <dbReference type="ARBA" id="ARBA00022448"/>
    </source>
</evidence>
<feature type="transmembrane region" description="Helical" evidence="4">
    <location>
        <begin position="17"/>
        <end position="37"/>
    </location>
</feature>
<evidence type="ECO:0000313" key="7">
    <source>
        <dbReference type="Proteomes" id="UP000218890"/>
    </source>
</evidence>
<protein>
    <submittedName>
        <fullName evidence="6">Oligopeptide ABC transporter</fullName>
    </submittedName>
</protein>
<keyword evidence="4" id="KW-0472">Membrane</keyword>
<dbReference type="Pfam" id="PF00496">
    <property type="entry name" value="SBP_bac_5"/>
    <property type="match status" value="1"/>
</dbReference>
<feature type="domain" description="Solute-binding protein family 5" evidence="5">
    <location>
        <begin position="64"/>
        <end position="295"/>
    </location>
</feature>
<dbReference type="KEGG" id="hhk:HH1059_01140"/>
<evidence type="ECO:0000256" key="4">
    <source>
        <dbReference type="SAM" id="Phobius"/>
    </source>
</evidence>
<reference evidence="6" key="1">
    <citation type="submission" date="2016-02" db="EMBL/GenBank/DDBJ databases">
        <title>Halorhodospira halochloris DSM-1059 complete genome, version 2.</title>
        <authorList>
            <person name="Tsukatani Y."/>
        </authorList>
    </citation>
    <scope>NUCLEOTIDE SEQUENCE</scope>
    <source>
        <strain evidence="6">DSM 1059</strain>
    </source>
</reference>
<comment type="similarity">
    <text evidence="1">Belongs to the bacterial solute-binding protein 5 family.</text>
</comment>
<evidence type="ECO:0000313" key="6">
    <source>
        <dbReference type="EMBL" id="BAU56785.1"/>
    </source>
</evidence>
<evidence type="ECO:0000259" key="5">
    <source>
        <dbReference type="Pfam" id="PF00496"/>
    </source>
</evidence>
<keyword evidence="4" id="KW-1133">Transmembrane helix</keyword>
<dbReference type="Proteomes" id="UP000218890">
    <property type="component" value="Chromosome"/>
</dbReference>
<keyword evidence="3" id="KW-0732">Signal</keyword>
<dbReference type="AlphaFoldDB" id="A0A110B4H0"/>
<dbReference type="EMBL" id="AP017372">
    <property type="protein sequence ID" value="BAU56785.1"/>
    <property type="molecule type" value="Genomic_DNA"/>
</dbReference>
<proteinExistence type="inferred from homology"/>